<dbReference type="EMBL" id="FTNR01000013">
    <property type="protein sequence ID" value="SIS13865.1"/>
    <property type="molecule type" value="Genomic_DNA"/>
</dbReference>
<dbReference type="InterPro" id="IPR016024">
    <property type="entry name" value="ARM-type_fold"/>
</dbReference>
<dbReference type="OrthoDB" id="169052at2157"/>
<keyword evidence="2" id="KW-1185">Reference proteome</keyword>
<dbReference type="PANTHER" id="PTHR12697">
    <property type="entry name" value="PBS LYASE HEAT-LIKE PROTEIN"/>
    <property type="match status" value="1"/>
</dbReference>
<dbReference type="RefSeq" id="WP_076610262.1">
    <property type="nucleotide sequence ID" value="NZ_FTNR01000013.1"/>
</dbReference>
<evidence type="ECO:0000313" key="1">
    <source>
        <dbReference type="EMBL" id="SIS13865.1"/>
    </source>
</evidence>
<dbReference type="InterPro" id="IPR011989">
    <property type="entry name" value="ARM-like"/>
</dbReference>
<proteinExistence type="predicted"/>
<gene>
    <name evidence="1" type="ORF">SAMN05421752_113108</name>
</gene>
<dbReference type="Proteomes" id="UP000185936">
    <property type="component" value="Unassembled WGS sequence"/>
</dbReference>
<dbReference type="SUPFAM" id="SSF48371">
    <property type="entry name" value="ARM repeat"/>
    <property type="match status" value="1"/>
</dbReference>
<dbReference type="GO" id="GO:0016491">
    <property type="term" value="F:oxidoreductase activity"/>
    <property type="evidence" value="ECO:0007669"/>
    <property type="project" value="TreeGrafter"/>
</dbReference>
<accession>A0A1N7GMP3</accession>
<dbReference type="PANTHER" id="PTHR12697:SF5">
    <property type="entry name" value="DEOXYHYPUSINE HYDROXYLASE"/>
    <property type="match status" value="1"/>
</dbReference>
<dbReference type="STRING" id="308853.SAMN05421752_113108"/>
<protein>
    <submittedName>
        <fullName evidence="1">HEAT repeat</fullName>
    </submittedName>
</protein>
<evidence type="ECO:0000313" key="2">
    <source>
        <dbReference type="Proteomes" id="UP000185936"/>
    </source>
</evidence>
<name>A0A1N7GMP3_9EURY</name>
<sequence>MSESDQPSTSDRLTDLLDEGDNEKMVAYLDRLGTVDADTRKRALRAVRNGAEDRPTAFEGLATPLAAFLTDDNRAVRLTTAKLFVTLGQSKPETVLPVVDTLADRLADEKEFYYVRARCAEALGYVALDHPEAVSDPEIMADFRIGLSFDEPEVKEKLAKALEFVALGDPWRLRHQVDSLAEHLDDENELVRYHLTTTLVALGCEHPEKLTDAGDALTARLDDEEDNLYTRGRAAEALGLLARAESDASSVDGVPEEDDEEESFLAERVRFARQALAGREPDETIPDEVGTVEAVRETTKEAVAEITAPDGEGECPHCGLVLPENGPPMCPRCGAPY</sequence>
<dbReference type="AlphaFoldDB" id="A0A1N7GMP3"/>
<reference evidence="2" key="1">
    <citation type="submission" date="2017-01" db="EMBL/GenBank/DDBJ databases">
        <authorList>
            <person name="Varghese N."/>
            <person name="Submissions S."/>
        </authorList>
    </citation>
    <scope>NUCLEOTIDE SEQUENCE [LARGE SCALE GENOMIC DNA]</scope>
    <source>
        <strain evidence="2">type strain: HArc-</strain>
    </source>
</reference>
<organism evidence="1 2">
    <name type="scientific">Natronorubrum thiooxidans</name>
    <dbReference type="NCBI Taxonomy" id="308853"/>
    <lineage>
        <taxon>Archaea</taxon>
        <taxon>Methanobacteriati</taxon>
        <taxon>Methanobacteriota</taxon>
        <taxon>Stenosarchaea group</taxon>
        <taxon>Halobacteria</taxon>
        <taxon>Halobacteriales</taxon>
        <taxon>Natrialbaceae</taxon>
        <taxon>Natronorubrum</taxon>
    </lineage>
</organism>
<dbReference type="Gene3D" id="1.25.10.10">
    <property type="entry name" value="Leucine-rich Repeat Variant"/>
    <property type="match status" value="2"/>
</dbReference>